<gene>
    <name evidence="1" type="ORF">DPEC_G00266850</name>
</gene>
<sequence length="311" mass="34925">MLQDSLDRPRPLLSLPLIAGLLRSQVPGLRVLPVHEIRRARRFMWRVCCGALRGRDNSSYVNVESIPCWDEAPVGSCRWLGEPWSGPLLEIRHNSFAQLAPAIRKVPAWTSTSRVTVTPSVPPGAVVTSTSTSKGRKRAWNADTPRHELLLPHAAQTCKNMRTDRMHSQSKQPAFSARPTHSRLAFAPEHNFPNKAKDPERKRKEERQREGGDRDRETGVLYQFKRRNAGVVAASRQLTFPPLTALRGLRPADKSMEFCPGAKGPIWSEAGSPRVSYSPAARRFSDQESTRLTCLPLCLSLPYCTLGRHWL</sequence>
<proteinExistence type="predicted"/>
<protein>
    <submittedName>
        <fullName evidence="1">Uncharacterized protein</fullName>
    </submittedName>
</protein>
<accession>A0ACC2FNL9</accession>
<comment type="caution">
    <text evidence="1">The sequence shown here is derived from an EMBL/GenBank/DDBJ whole genome shotgun (WGS) entry which is preliminary data.</text>
</comment>
<dbReference type="EMBL" id="CM055751">
    <property type="protein sequence ID" value="KAJ7992898.1"/>
    <property type="molecule type" value="Genomic_DNA"/>
</dbReference>
<reference evidence="1" key="1">
    <citation type="submission" date="2021-05" db="EMBL/GenBank/DDBJ databases">
        <authorList>
            <person name="Pan Q."/>
            <person name="Jouanno E."/>
            <person name="Zahm M."/>
            <person name="Klopp C."/>
            <person name="Cabau C."/>
            <person name="Louis A."/>
            <person name="Berthelot C."/>
            <person name="Parey E."/>
            <person name="Roest Crollius H."/>
            <person name="Montfort J."/>
            <person name="Robinson-Rechavi M."/>
            <person name="Bouchez O."/>
            <person name="Lampietro C."/>
            <person name="Lopez Roques C."/>
            <person name="Donnadieu C."/>
            <person name="Postlethwait J."/>
            <person name="Bobe J."/>
            <person name="Dillon D."/>
            <person name="Chandos A."/>
            <person name="von Hippel F."/>
            <person name="Guiguen Y."/>
        </authorList>
    </citation>
    <scope>NUCLEOTIDE SEQUENCE</scope>
    <source>
        <strain evidence="1">YG-Jan2019</strain>
    </source>
</reference>
<dbReference type="Proteomes" id="UP001157502">
    <property type="component" value="Chromosome 24"/>
</dbReference>
<keyword evidence="2" id="KW-1185">Reference proteome</keyword>
<organism evidence="1 2">
    <name type="scientific">Dallia pectoralis</name>
    <name type="common">Alaska blackfish</name>
    <dbReference type="NCBI Taxonomy" id="75939"/>
    <lineage>
        <taxon>Eukaryota</taxon>
        <taxon>Metazoa</taxon>
        <taxon>Chordata</taxon>
        <taxon>Craniata</taxon>
        <taxon>Vertebrata</taxon>
        <taxon>Euteleostomi</taxon>
        <taxon>Actinopterygii</taxon>
        <taxon>Neopterygii</taxon>
        <taxon>Teleostei</taxon>
        <taxon>Protacanthopterygii</taxon>
        <taxon>Esociformes</taxon>
        <taxon>Umbridae</taxon>
        <taxon>Dallia</taxon>
    </lineage>
</organism>
<name>A0ACC2FNL9_DALPE</name>
<evidence type="ECO:0000313" key="1">
    <source>
        <dbReference type="EMBL" id="KAJ7992898.1"/>
    </source>
</evidence>
<evidence type="ECO:0000313" key="2">
    <source>
        <dbReference type="Proteomes" id="UP001157502"/>
    </source>
</evidence>